<sequence length="416" mass="46527">MWKVILLCLLLQTISVSAQFGWLKKLFRSSKSKSSSSSKGATKLDEIHMEADGLITSKGYPFEKHWVTTVDGYILELHRIPHGRMSQSTAGNRPVALLQHGVFGSSKEWLLNSAEQSLPFLLADAGVDVWLGNNRGNSYSKNHTTLSTKQKEFWDFSWDEMAKYDLPAEINYILDATNNKQLYYVGFSQGTTIGFAKFSEDQQLAKKVKHFIALAPVAHVGHITSGLRKLMPFSKSMKKFLDLFGGGQVKGNTAFTKTMSNLFCRGFVKKLCMKGHSFIMGDTEGQSINKSRLALYNAQSATITSAKVLMQWVQGVKTNKFQHFDHGARGNFWRYGQTTPPLYYPGNITVPVALFTGGNDALADPTDVSWLLTQINVTHHIDIPWYNHQGLVLGYDAKDVAYPYLIPIITGKPWTP</sequence>
<keyword evidence="2" id="KW-0442">Lipid degradation</keyword>
<evidence type="ECO:0000313" key="7">
    <source>
        <dbReference type="Proteomes" id="UP000762676"/>
    </source>
</evidence>
<dbReference type="PANTHER" id="PTHR11005">
    <property type="entry name" value="LYSOSOMAL ACID LIPASE-RELATED"/>
    <property type="match status" value="1"/>
</dbReference>
<keyword evidence="4" id="KW-0732">Signal</keyword>
<feature type="active site" description="Charge relay system" evidence="3">
    <location>
        <position position="388"/>
    </location>
</feature>
<keyword evidence="2" id="KW-0378">Hydrolase</keyword>
<name>A0AAV4HF42_9GAST</name>
<evidence type="ECO:0000256" key="1">
    <source>
        <dbReference type="ARBA" id="ARBA00010701"/>
    </source>
</evidence>
<reference evidence="6 7" key="1">
    <citation type="journal article" date="2021" name="Elife">
        <title>Chloroplast acquisition without the gene transfer in kleptoplastic sea slugs, Plakobranchus ocellatus.</title>
        <authorList>
            <person name="Maeda T."/>
            <person name="Takahashi S."/>
            <person name="Yoshida T."/>
            <person name="Shimamura S."/>
            <person name="Takaki Y."/>
            <person name="Nagai Y."/>
            <person name="Toyoda A."/>
            <person name="Suzuki Y."/>
            <person name="Arimoto A."/>
            <person name="Ishii H."/>
            <person name="Satoh N."/>
            <person name="Nishiyama T."/>
            <person name="Hasebe M."/>
            <person name="Maruyama T."/>
            <person name="Minagawa J."/>
            <person name="Obokata J."/>
            <person name="Shigenobu S."/>
        </authorList>
    </citation>
    <scope>NUCLEOTIDE SEQUENCE [LARGE SCALE GENOMIC DNA]</scope>
</reference>
<feature type="domain" description="Partial AB-hydrolase lipase" evidence="5">
    <location>
        <begin position="54"/>
        <end position="112"/>
    </location>
</feature>
<feature type="chain" id="PRO_5043517489" description="Lipase" evidence="4">
    <location>
        <begin position="19"/>
        <end position="416"/>
    </location>
</feature>
<comment type="similarity">
    <text evidence="1 2">Belongs to the AB hydrolase superfamily. Lipase family.</text>
</comment>
<organism evidence="6 7">
    <name type="scientific">Elysia marginata</name>
    <dbReference type="NCBI Taxonomy" id="1093978"/>
    <lineage>
        <taxon>Eukaryota</taxon>
        <taxon>Metazoa</taxon>
        <taxon>Spiralia</taxon>
        <taxon>Lophotrochozoa</taxon>
        <taxon>Mollusca</taxon>
        <taxon>Gastropoda</taxon>
        <taxon>Heterobranchia</taxon>
        <taxon>Euthyneura</taxon>
        <taxon>Panpulmonata</taxon>
        <taxon>Sacoglossa</taxon>
        <taxon>Placobranchoidea</taxon>
        <taxon>Plakobranchidae</taxon>
        <taxon>Elysia</taxon>
    </lineage>
</organism>
<dbReference type="AlphaFoldDB" id="A0AAV4HF42"/>
<evidence type="ECO:0000259" key="5">
    <source>
        <dbReference type="Pfam" id="PF04083"/>
    </source>
</evidence>
<evidence type="ECO:0000256" key="2">
    <source>
        <dbReference type="PIRNR" id="PIRNR000862"/>
    </source>
</evidence>
<evidence type="ECO:0000256" key="4">
    <source>
        <dbReference type="SAM" id="SignalP"/>
    </source>
</evidence>
<evidence type="ECO:0000313" key="6">
    <source>
        <dbReference type="EMBL" id="GFR96055.1"/>
    </source>
</evidence>
<dbReference type="InterPro" id="IPR029058">
    <property type="entry name" value="AB_hydrolase_fold"/>
</dbReference>
<dbReference type="SUPFAM" id="SSF53474">
    <property type="entry name" value="alpha/beta-Hydrolases"/>
    <property type="match status" value="1"/>
</dbReference>
<proteinExistence type="inferred from homology"/>
<feature type="active site" description="Charge relay system" evidence="3">
    <location>
        <position position="360"/>
    </location>
</feature>
<protein>
    <recommendedName>
        <fullName evidence="2">Lipase</fullName>
    </recommendedName>
</protein>
<dbReference type="Gene3D" id="3.40.50.1820">
    <property type="entry name" value="alpha/beta hydrolase"/>
    <property type="match status" value="1"/>
</dbReference>
<keyword evidence="2" id="KW-0443">Lipid metabolism</keyword>
<dbReference type="PIRSF" id="PIRSF000862">
    <property type="entry name" value="Steryl_ester_lip"/>
    <property type="match status" value="1"/>
</dbReference>
<gene>
    <name evidence="6" type="ORF">ElyMa_000958500</name>
</gene>
<dbReference type="InterPro" id="IPR006693">
    <property type="entry name" value="AB_hydrolase_lipase"/>
</dbReference>
<evidence type="ECO:0000256" key="3">
    <source>
        <dbReference type="PIRSR" id="PIRSR000862-1"/>
    </source>
</evidence>
<dbReference type="Proteomes" id="UP000762676">
    <property type="component" value="Unassembled WGS sequence"/>
</dbReference>
<keyword evidence="7" id="KW-1185">Reference proteome</keyword>
<accession>A0AAV4HF42</accession>
<feature type="active site" description="Nucleophile" evidence="3">
    <location>
        <position position="188"/>
    </location>
</feature>
<dbReference type="GO" id="GO:0016042">
    <property type="term" value="P:lipid catabolic process"/>
    <property type="evidence" value="ECO:0007669"/>
    <property type="project" value="UniProtKB-KW"/>
</dbReference>
<dbReference type="InterPro" id="IPR025483">
    <property type="entry name" value="Lipase_euk"/>
</dbReference>
<dbReference type="GO" id="GO:0016788">
    <property type="term" value="F:hydrolase activity, acting on ester bonds"/>
    <property type="evidence" value="ECO:0007669"/>
    <property type="project" value="InterPro"/>
</dbReference>
<comment type="caution">
    <text evidence="6">The sequence shown here is derived from an EMBL/GenBank/DDBJ whole genome shotgun (WGS) entry which is preliminary data.</text>
</comment>
<dbReference type="FunFam" id="3.40.50.1820:FF:000012">
    <property type="entry name" value="Lipase"/>
    <property type="match status" value="1"/>
</dbReference>
<dbReference type="Pfam" id="PF04083">
    <property type="entry name" value="Abhydro_lipase"/>
    <property type="match status" value="1"/>
</dbReference>
<feature type="signal peptide" evidence="4">
    <location>
        <begin position="1"/>
        <end position="18"/>
    </location>
</feature>
<dbReference type="EMBL" id="BMAT01001957">
    <property type="protein sequence ID" value="GFR96055.1"/>
    <property type="molecule type" value="Genomic_DNA"/>
</dbReference>